<evidence type="ECO:0000313" key="2">
    <source>
        <dbReference type="Proteomes" id="UP001141806"/>
    </source>
</evidence>
<dbReference type="AlphaFoldDB" id="A0A9Q0QTR3"/>
<evidence type="ECO:0000313" key="1">
    <source>
        <dbReference type="EMBL" id="KAJ4971770.1"/>
    </source>
</evidence>
<dbReference type="Proteomes" id="UP001141806">
    <property type="component" value="Unassembled WGS sequence"/>
</dbReference>
<reference evidence="1" key="1">
    <citation type="journal article" date="2023" name="Plant J.">
        <title>The genome of the king protea, Protea cynaroides.</title>
        <authorList>
            <person name="Chang J."/>
            <person name="Duong T.A."/>
            <person name="Schoeman C."/>
            <person name="Ma X."/>
            <person name="Roodt D."/>
            <person name="Barker N."/>
            <person name="Li Z."/>
            <person name="Van de Peer Y."/>
            <person name="Mizrachi E."/>
        </authorList>
    </citation>
    <scope>NUCLEOTIDE SEQUENCE</scope>
    <source>
        <tissue evidence="1">Young leaves</tissue>
    </source>
</reference>
<proteinExistence type="predicted"/>
<organism evidence="1 2">
    <name type="scientific">Protea cynaroides</name>
    <dbReference type="NCBI Taxonomy" id="273540"/>
    <lineage>
        <taxon>Eukaryota</taxon>
        <taxon>Viridiplantae</taxon>
        <taxon>Streptophyta</taxon>
        <taxon>Embryophyta</taxon>
        <taxon>Tracheophyta</taxon>
        <taxon>Spermatophyta</taxon>
        <taxon>Magnoliopsida</taxon>
        <taxon>Proteales</taxon>
        <taxon>Proteaceae</taxon>
        <taxon>Protea</taxon>
    </lineage>
</organism>
<dbReference type="EMBL" id="JAMYWD010000005">
    <property type="protein sequence ID" value="KAJ4971770.1"/>
    <property type="molecule type" value="Genomic_DNA"/>
</dbReference>
<keyword evidence="2" id="KW-1185">Reference proteome</keyword>
<comment type="caution">
    <text evidence="1">The sequence shown here is derived from an EMBL/GenBank/DDBJ whole genome shotgun (WGS) entry which is preliminary data.</text>
</comment>
<protein>
    <recommendedName>
        <fullName evidence="3">HMA domain-containing protein</fullName>
    </recommendedName>
</protein>
<dbReference type="Gene3D" id="3.30.70.100">
    <property type="match status" value="1"/>
</dbReference>
<evidence type="ECO:0008006" key="3">
    <source>
        <dbReference type="Google" id="ProtNLM"/>
    </source>
</evidence>
<sequence>MRRVMVFLLTIKDDRDKRMLISTMSTLVGVDSIDIRMDEKMKVMTVIGDVCPEEVLNELNQAKHMAQIVTVEIEDPRSKCLWNKIQEKLAESQRIRIEY</sequence>
<name>A0A9Q0QTR3_9MAGN</name>
<gene>
    <name evidence="1" type="ORF">NE237_004869</name>
</gene>
<accession>A0A9Q0QTR3</accession>